<dbReference type="InterPro" id="IPR029044">
    <property type="entry name" value="Nucleotide-diphossugar_trans"/>
</dbReference>
<name>A0A0B6Y220_9EUPU</name>
<dbReference type="GO" id="GO:0140560">
    <property type="term" value="F:xylosyl alpha-1,3-xylosyltransferase activity"/>
    <property type="evidence" value="ECO:0007669"/>
    <property type="project" value="TreeGrafter"/>
</dbReference>
<protein>
    <recommendedName>
        <fullName evidence="2">Hexosyltransferase</fullName>
    </recommendedName>
</protein>
<dbReference type="EMBL" id="HACG01002695">
    <property type="protein sequence ID" value="CEK49560.1"/>
    <property type="molecule type" value="Transcribed_RNA"/>
</dbReference>
<proteinExistence type="predicted"/>
<sequence>NNEKLQRNFKICVSSLISMTSQSLIIRIAGDKSSFRIAEEILHSFHIDDTIQIIHHDKTKIPASVFETVSNIHEQLSSEAHHFSDPMFYISLVIHRIIPQNVTSLILLDVDLIFKSDIIDLFLLLNNFDNDQMIGIAR</sequence>
<evidence type="ECO:0008006" key="2">
    <source>
        <dbReference type="Google" id="ProtNLM"/>
    </source>
</evidence>
<dbReference type="InterPro" id="IPR042465">
    <property type="entry name" value="XXLT1"/>
</dbReference>
<gene>
    <name evidence="1" type="primary">ORF8163</name>
</gene>
<dbReference type="PANTHER" id="PTHR46612:SF1">
    <property type="entry name" value="XYLOSIDE XYLOSYLTRANSFERASE 1"/>
    <property type="match status" value="1"/>
</dbReference>
<organism evidence="1">
    <name type="scientific">Arion vulgaris</name>
    <dbReference type="NCBI Taxonomy" id="1028688"/>
    <lineage>
        <taxon>Eukaryota</taxon>
        <taxon>Metazoa</taxon>
        <taxon>Spiralia</taxon>
        <taxon>Lophotrochozoa</taxon>
        <taxon>Mollusca</taxon>
        <taxon>Gastropoda</taxon>
        <taxon>Heterobranchia</taxon>
        <taxon>Euthyneura</taxon>
        <taxon>Panpulmonata</taxon>
        <taxon>Eupulmonata</taxon>
        <taxon>Stylommatophora</taxon>
        <taxon>Helicina</taxon>
        <taxon>Arionoidea</taxon>
        <taxon>Arionidae</taxon>
        <taxon>Arion</taxon>
    </lineage>
</organism>
<feature type="non-terminal residue" evidence="1">
    <location>
        <position position="1"/>
    </location>
</feature>
<reference evidence="1" key="1">
    <citation type="submission" date="2014-12" db="EMBL/GenBank/DDBJ databases">
        <title>Insight into the proteome of Arion vulgaris.</title>
        <authorList>
            <person name="Aradska J."/>
            <person name="Bulat T."/>
            <person name="Smidak R."/>
            <person name="Sarate P."/>
            <person name="Gangsoo J."/>
            <person name="Sialana F."/>
            <person name="Bilban M."/>
            <person name="Lubec G."/>
        </authorList>
    </citation>
    <scope>NUCLEOTIDE SEQUENCE</scope>
    <source>
        <tissue evidence="1">Skin</tissue>
    </source>
</reference>
<feature type="non-terminal residue" evidence="1">
    <location>
        <position position="138"/>
    </location>
</feature>
<dbReference type="GO" id="GO:0005789">
    <property type="term" value="C:endoplasmic reticulum membrane"/>
    <property type="evidence" value="ECO:0007669"/>
    <property type="project" value="TreeGrafter"/>
</dbReference>
<dbReference type="AlphaFoldDB" id="A0A0B6Y220"/>
<evidence type="ECO:0000313" key="1">
    <source>
        <dbReference type="EMBL" id="CEK49560.1"/>
    </source>
</evidence>
<accession>A0A0B6Y220</accession>
<dbReference type="GO" id="GO:0016266">
    <property type="term" value="P:protein O-linked glycosylation via N-acetyl-galactosamine"/>
    <property type="evidence" value="ECO:0007669"/>
    <property type="project" value="TreeGrafter"/>
</dbReference>
<dbReference type="PANTHER" id="PTHR46612">
    <property type="entry name" value="XYLOSIDE XYLOSYLTRANSFERASE 1"/>
    <property type="match status" value="1"/>
</dbReference>
<dbReference type="Gene3D" id="3.90.550.10">
    <property type="entry name" value="Spore Coat Polysaccharide Biosynthesis Protein SpsA, Chain A"/>
    <property type="match status" value="1"/>
</dbReference>